<dbReference type="GeneID" id="39856120"/>
<keyword evidence="2" id="KW-0472">Membrane</keyword>
<evidence type="ECO:0000313" key="6">
    <source>
        <dbReference type="Proteomes" id="UP000323075"/>
    </source>
</evidence>
<feature type="transmembrane region" description="Helical" evidence="2">
    <location>
        <begin position="90"/>
        <end position="120"/>
    </location>
</feature>
<dbReference type="Proteomes" id="UP000323075">
    <property type="component" value="Unassembled WGS sequence"/>
</dbReference>
<name>A0A4D6GWR0_HALS9</name>
<feature type="transmembrane region" description="Helical" evidence="2">
    <location>
        <begin position="140"/>
        <end position="163"/>
    </location>
</feature>
<reference evidence="3" key="3">
    <citation type="journal article" name="MicrobiologyOpen">
        <title>Whole-genome comparison between the type strain of Halobacterium salinarum (DSM 3754(T)) and the laboratory strains R1 and NRC-1.</title>
        <authorList>
            <person name="Pfeiffer F."/>
            <person name="Losensky G."/>
            <person name="Marchfelder A."/>
            <person name="Habermann B."/>
            <person name="Dyall-Smith M."/>
        </authorList>
    </citation>
    <scope>NUCLEOTIDE SEQUENCE</scope>
    <source>
        <strain evidence="3">91-R6</strain>
    </source>
</reference>
<dbReference type="AlphaFoldDB" id="A0A4D6GWR0"/>
<sequence length="172" mass="17697">MVSDRGDDADGSGGRRSDPITPGGGGPDHAREIGEQPDGVDSEWWYWVAAVPAYWVVGSAVGVAFAAVVGVLLVTGVVAGGPAVRVSAGFGVVSLALIVVAVLLAFVGMIVSLVFPVAVFRDAEAVAAVRGDWQPDPASYGLVGLVGVVVQPLQVALAVYYLYKRHESIGRP</sequence>
<evidence type="ECO:0000313" key="5">
    <source>
        <dbReference type="Proteomes" id="UP000296216"/>
    </source>
</evidence>
<organism evidence="3 5">
    <name type="scientific">Halobacterium salinarum (strain ATCC 33171 / DSM 3754 / JCM 8978 / NBRC 102687 / NCIMB 764 / 91-R6)</name>
    <dbReference type="NCBI Taxonomy" id="2597657"/>
    <lineage>
        <taxon>Archaea</taxon>
        <taxon>Methanobacteriati</taxon>
        <taxon>Methanobacteriota</taxon>
        <taxon>Stenosarchaea group</taxon>
        <taxon>Halobacteria</taxon>
        <taxon>Halobacteriales</taxon>
        <taxon>Halobacteriaceae</taxon>
        <taxon>Halobacterium</taxon>
    </lineage>
</organism>
<keyword evidence="2" id="KW-1133">Transmembrane helix</keyword>
<feature type="compositionally biased region" description="Basic and acidic residues" evidence="1">
    <location>
        <begin position="1"/>
        <end position="18"/>
    </location>
</feature>
<evidence type="ECO:0000256" key="2">
    <source>
        <dbReference type="SAM" id="Phobius"/>
    </source>
</evidence>
<feature type="region of interest" description="Disordered" evidence="1">
    <location>
        <begin position="1"/>
        <end position="34"/>
    </location>
</feature>
<proteinExistence type="predicted"/>
<dbReference type="EMBL" id="VRYN01000001">
    <property type="protein sequence ID" value="TYO82188.1"/>
    <property type="molecule type" value="Genomic_DNA"/>
</dbReference>
<keyword evidence="2" id="KW-0812">Transmembrane</keyword>
<protein>
    <submittedName>
        <fullName evidence="3">Uncharacterized protein</fullName>
    </submittedName>
</protein>
<evidence type="ECO:0000256" key="1">
    <source>
        <dbReference type="SAM" id="MobiDB-lite"/>
    </source>
</evidence>
<feature type="transmembrane region" description="Helical" evidence="2">
    <location>
        <begin position="53"/>
        <end position="78"/>
    </location>
</feature>
<dbReference type="Proteomes" id="UP000296216">
    <property type="component" value="Chromosome"/>
</dbReference>
<dbReference type="EMBL" id="CP038631">
    <property type="protein sequence ID" value="QCC45931.1"/>
    <property type="molecule type" value="Genomic_DNA"/>
</dbReference>
<evidence type="ECO:0000313" key="4">
    <source>
        <dbReference type="EMBL" id="TYO82188.1"/>
    </source>
</evidence>
<reference evidence="4 6" key="2">
    <citation type="submission" date="2019-07" db="EMBL/GenBank/DDBJ databases">
        <title>Genomic Encyclopedia of Archaeal and Bacterial Type Strains, Phase II (KMG-II): from individual species to whole genera.</title>
        <authorList>
            <person name="Goeker M."/>
        </authorList>
    </citation>
    <scope>NUCLEOTIDE SEQUENCE [LARGE SCALE GENOMIC DNA]</scope>
    <source>
        <strain evidence="4 6">DSM 3754</strain>
    </source>
</reference>
<dbReference type="RefSeq" id="WP_136361625.1">
    <property type="nucleotide sequence ID" value="NZ_VRYN01000001.1"/>
</dbReference>
<evidence type="ECO:0000313" key="3">
    <source>
        <dbReference type="EMBL" id="QCC45931.1"/>
    </source>
</evidence>
<reference evidence="3 5" key="1">
    <citation type="journal article" date="2019" name="Microbiol. Resour. Announc.">
        <title>The Genome Sequence of the Halobacterium salinarum Type Strain Is Closely Related to That of Laboratory Strains NRC-1 and R1.</title>
        <authorList>
            <person name="Pfeiffer F."/>
            <person name="Marchfelder A."/>
            <person name="Habermann B."/>
            <person name="Dyall-Smith M.L."/>
        </authorList>
    </citation>
    <scope>NUCLEOTIDE SEQUENCE [LARGE SCALE GENOMIC DNA]</scope>
    <source>
        <strain evidence="3">91-R6</strain>
        <strain evidence="5">ATCC 33171 / DSM 3754 / JCM 8978 / NBRC 102687 / NCIMB 764 / 91-R6</strain>
    </source>
</reference>
<accession>A0A4D6GWR0</accession>
<gene>
    <name evidence="4" type="ORF">APQ99_00706</name>
    <name evidence="3" type="ORF">HBSAL_11445</name>
</gene>